<reference evidence="2 3" key="1">
    <citation type="submission" date="2024-09" db="EMBL/GenBank/DDBJ databases">
        <title>Chromosome-scale assembly of Riccia sorocarpa.</title>
        <authorList>
            <person name="Paukszto L."/>
        </authorList>
    </citation>
    <scope>NUCLEOTIDE SEQUENCE [LARGE SCALE GENOMIC DNA]</scope>
    <source>
        <strain evidence="2">LP-2024</strain>
        <tissue evidence="2">Aerial parts of the thallus</tissue>
    </source>
</reference>
<proteinExistence type="predicted"/>
<keyword evidence="3" id="KW-1185">Reference proteome</keyword>
<protein>
    <submittedName>
        <fullName evidence="2">Uncharacterized protein</fullName>
    </submittedName>
</protein>
<evidence type="ECO:0000313" key="3">
    <source>
        <dbReference type="Proteomes" id="UP001633002"/>
    </source>
</evidence>
<dbReference type="EMBL" id="JBJQOH010000004">
    <property type="protein sequence ID" value="KAL3689641.1"/>
    <property type="molecule type" value="Genomic_DNA"/>
</dbReference>
<dbReference type="Proteomes" id="UP001633002">
    <property type="component" value="Unassembled WGS sequence"/>
</dbReference>
<feature type="coiled-coil region" evidence="1">
    <location>
        <begin position="208"/>
        <end position="239"/>
    </location>
</feature>
<accession>A0ABD3HFH4</accession>
<sequence>MLAKEANLTRNLRRIVPHSTTVIDFKENGDGDALILYHNSLRIIDRGVSGKRFAAWVREDSVGPSPVLKGEEKQKWDLFAGNLDLVDARLCATMTLGPHFIRQAWHGNRFDQSRLDRFYISGRGEWAYHIRTVDHQGAKTLLDHVPIKLEVLLEATEAASRPRRSYFKMEFKTLMKTDILARVRATWQEHPTWAKDKRKRWALALCRIRKLLMEVRREEKRMEEEKEKLEDIVERVRLRIQEEGPSKVMEEFEEVVSALRAKHVQEEMTALEIGPGQTIEEPEEILEEVFRFYRDLYKAEEEKEEILESRRR</sequence>
<name>A0ABD3HFH4_9MARC</name>
<keyword evidence="1" id="KW-0175">Coiled coil</keyword>
<gene>
    <name evidence="2" type="ORF">R1sor_015950</name>
</gene>
<evidence type="ECO:0000256" key="1">
    <source>
        <dbReference type="SAM" id="Coils"/>
    </source>
</evidence>
<dbReference type="AlphaFoldDB" id="A0ABD3HFH4"/>
<evidence type="ECO:0000313" key="2">
    <source>
        <dbReference type="EMBL" id="KAL3689641.1"/>
    </source>
</evidence>
<organism evidence="2 3">
    <name type="scientific">Riccia sorocarpa</name>
    <dbReference type="NCBI Taxonomy" id="122646"/>
    <lineage>
        <taxon>Eukaryota</taxon>
        <taxon>Viridiplantae</taxon>
        <taxon>Streptophyta</taxon>
        <taxon>Embryophyta</taxon>
        <taxon>Marchantiophyta</taxon>
        <taxon>Marchantiopsida</taxon>
        <taxon>Marchantiidae</taxon>
        <taxon>Marchantiales</taxon>
        <taxon>Ricciaceae</taxon>
        <taxon>Riccia</taxon>
    </lineage>
</organism>
<comment type="caution">
    <text evidence="2">The sequence shown here is derived from an EMBL/GenBank/DDBJ whole genome shotgun (WGS) entry which is preliminary data.</text>
</comment>